<keyword evidence="5" id="KW-0949">S-adenosyl-L-methionine</keyword>
<dbReference type="InterPro" id="IPR000878">
    <property type="entry name" value="4pyrrol_Mease"/>
</dbReference>
<comment type="caution">
    <text evidence="7">The sequence shown here is derived from an EMBL/GenBank/DDBJ whole genome shotgun (WGS) entry which is preliminary data.</text>
</comment>
<evidence type="ECO:0000256" key="3">
    <source>
        <dbReference type="ARBA" id="ARBA00022603"/>
    </source>
</evidence>
<keyword evidence="2" id="KW-0698">rRNA processing</keyword>
<keyword evidence="3 7" id="KW-0489">Methyltransferase</keyword>
<accession>A0ABN1MRH1</accession>
<evidence type="ECO:0000313" key="7">
    <source>
        <dbReference type="EMBL" id="GAA0875539.1"/>
    </source>
</evidence>
<evidence type="ECO:0000259" key="6">
    <source>
        <dbReference type="Pfam" id="PF00590"/>
    </source>
</evidence>
<feature type="domain" description="Tetrapyrrole methylase" evidence="6">
    <location>
        <begin position="68"/>
        <end position="205"/>
    </location>
</feature>
<keyword evidence="4" id="KW-0808">Transferase</keyword>
<dbReference type="InterPro" id="IPR008189">
    <property type="entry name" value="rRNA_ssu_MeTfrase_I"/>
</dbReference>
<dbReference type="CDD" id="cd11649">
    <property type="entry name" value="RsmI_like"/>
    <property type="match status" value="1"/>
</dbReference>
<proteinExistence type="predicted"/>
<sequence>MATGKLYMAPNTLGTDEWQHVIPTDVASIITAARNFAVEDLKNARRYLRKLDKQFPIDDSNFFIINKKRNPEELSKALQTLRNGENVIMLSDAGCAGVADPGAELASLAHENEIPVEPLVGPSSILLTVMASGFNGQAFRFSGYLPKDRKERNRFIKELEYTVKKTGETQLFMDTPFRNVHVLEDMYEVLEPETKVCVACDLTSPTGFAMTVCVKDFNKLPAKIDKRPVMFALGR</sequence>
<evidence type="ECO:0000313" key="8">
    <source>
        <dbReference type="Proteomes" id="UP001501126"/>
    </source>
</evidence>
<dbReference type="SUPFAM" id="SSF53790">
    <property type="entry name" value="Tetrapyrrole methylase"/>
    <property type="match status" value="1"/>
</dbReference>
<evidence type="ECO:0000256" key="5">
    <source>
        <dbReference type="ARBA" id="ARBA00022691"/>
    </source>
</evidence>
<dbReference type="Pfam" id="PF00590">
    <property type="entry name" value="TP_methylase"/>
    <property type="match status" value="1"/>
</dbReference>
<name>A0ABN1MRH1_9FLAO</name>
<gene>
    <name evidence="7" type="ORF">GCM10009118_19480</name>
</gene>
<dbReference type="Gene3D" id="3.30.950.10">
    <property type="entry name" value="Methyltransferase, Cobalt-precorrin-4 Transmethylase, Domain 2"/>
    <property type="match status" value="1"/>
</dbReference>
<dbReference type="InterPro" id="IPR014776">
    <property type="entry name" value="4pyrrole_Mease_sub2"/>
</dbReference>
<evidence type="ECO:0000256" key="2">
    <source>
        <dbReference type="ARBA" id="ARBA00022552"/>
    </source>
</evidence>
<dbReference type="Proteomes" id="UP001501126">
    <property type="component" value="Unassembled WGS sequence"/>
</dbReference>
<dbReference type="InterPro" id="IPR035996">
    <property type="entry name" value="4pyrrol_Methylase_sf"/>
</dbReference>
<organism evidence="7 8">
    <name type="scientific">Wandonia haliotis</name>
    <dbReference type="NCBI Taxonomy" id="574963"/>
    <lineage>
        <taxon>Bacteria</taxon>
        <taxon>Pseudomonadati</taxon>
        <taxon>Bacteroidota</taxon>
        <taxon>Flavobacteriia</taxon>
        <taxon>Flavobacteriales</taxon>
        <taxon>Crocinitomicaceae</taxon>
        <taxon>Wandonia</taxon>
    </lineage>
</organism>
<dbReference type="GO" id="GO:0032259">
    <property type="term" value="P:methylation"/>
    <property type="evidence" value="ECO:0007669"/>
    <property type="project" value="UniProtKB-KW"/>
</dbReference>
<reference evidence="7 8" key="1">
    <citation type="journal article" date="2019" name="Int. J. Syst. Evol. Microbiol.">
        <title>The Global Catalogue of Microorganisms (GCM) 10K type strain sequencing project: providing services to taxonomists for standard genome sequencing and annotation.</title>
        <authorList>
            <consortium name="The Broad Institute Genomics Platform"/>
            <consortium name="The Broad Institute Genome Sequencing Center for Infectious Disease"/>
            <person name="Wu L."/>
            <person name="Ma J."/>
        </authorList>
    </citation>
    <scope>NUCLEOTIDE SEQUENCE [LARGE SCALE GENOMIC DNA]</scope>
    <source>
        <strain evidence="7 8">JCM 16083</strain>
    </source>
</reference>
<dbReference type="RefSeq" id="WP_343787132.1">
    <property type="nucleotide sequence ID" value="NZ_BAAAFH010000011.1"/>
</dbReference>
<protein>
    <submittedName>
        <fullName evidence="7">SAM-dependent methyltransferase</fullName>
    </submittedName>
</protein>
<dbReference type="GO" id="GO:0008168">
    <property type="term" value="F:methyltransferase activity"/>
    <property type="evidence" value="ECO:0007669"/>
    <property type="project" value="UniProtKB-KW"/>
</dbReference>
<evidence type="ECO:0000256" key="4">
    <source>
        <dbReference type="ARBA" id="ARBA00022679"/>
    </source>
</evidence>
<evidence type="ECO:0000256" key="1">
    <source>
        <dbReference type="ARBA" id="ARBA00022490"/>
    </source>
</evidence>
<keyword evidence="1" id="KW-0963">Cytoplasm</keyword>
<keyword evidence="8" id="KW-1185">Reference proteome</keyword>
<dbReference type="PANTHER" id="PTHR46111:SF2">
    <property type="entry name" value="SAM-DEPENDENT METHYLTRANSFERASE"/>
    <property type="match status" value="1"/>
</dbReference>
<dbReference type="InterPro" id="IPR014777">
    <property type="entry name" value="4pyrrole_Mease_sub1"/>
</dbReference>
<dbReference type="EMBL" id="BAAAFH010000011">
    <property type="protein sequence ID" value="GAA0875539.1"/>
    <property type="molecule type" value="Genomic_DNA"/>
</dbReference>
<dbReference type="Gene3D" id="3.40.1010.10">
    <property type="entry name" value="Cobalt-precorrin-4 Transmethylase, Domain 1"/>
    <property type="match status" value="1"/>
</dbReference>
<dbReference type="PANTHER" id="PTHR46111">
    <property type="entry name" value="RIBOSOMAL RNA SMALL SUBUNIT METHYLTRANSFERASE I"/>
    <property type="match status" value="1"/>
</dbReference>